<evidence type="ECO:0008006" key="2">
    <source>
        <dbReference type="Google" id="ProtNLM"/>
    </source>
</evidence>
<dbReference type="EMBL" id="MN740902">
    <property type="protein sequence ID" value="QHU17374.1"/>
    <property type="molecule type" value="Genomic_DNA"/>
</dbReference>
<evidence type="ECO:0000313" key="1">
    <source>
        <dbReference type="EMBL" id="QHU17374.1"/>
    </source>
</evidence>
<dbReference type="InterPro" id="IPR011735">
    <property type="entry name" value="WlaTC/HtrL_glycosyltransf"/>
</dbReference>
<protein>
    <recommendedName>
        <fullName evidence="2">Glycosyltransferase</fullName>
    </recommendedName>
</protein>
<dbReference type="Pfam" id="PF09612">
    <property type="entry name" value="HtrL_YibB"/>
    <property type="match status" value="1"/>
</dbReference>
<organism evidence="1">
    <name type="scientific">viral metagenome</name>
    <dbReference type="NCBI Taxonomy" id="1070528"/>
    <lineage>
        <taxon>unclassified sequences</taxon>
        <taxon>metagenomes</taxon>
        <taxon>organismal metagenomes</taxon>
    </lineage>
</organism>
<accession>A0A6C0KM09</accession>
<proteinExistence type="predicted"/>
<name>A0A6C0KM09_9ZZZZ</name>
<dbReference type="AlphaFoldDB" id="A0A6C0KM09"/>
<sequence>MNTIVTSFYDIRAMEKSHPEDNRQIDQYMQLAQQFILQLPYPLLIVIDADASADRIYDLIKNTREQYADKTHIVREPFSNTYFYKDLDKIRDLQQIYPIHNGDLKHETPHYIVLNNNKLWCIEKAIEQNPFSSTHFTWIDFGINHVAKTPEKIHEWIHEAPHKIRQMCINPLVEPCSHKEIFHYIYHHYAGGLFSGSAEYLLKYVDAFKKKIEQIYSEDWYQIDEAVMTMVHCEHPEWFDDYYGDYEGIIANYRKPEFSHWLVHRGLEKCEAYGNVEKANHIRKYLGI</sequence>
<reference evidence="1" key="1">
    <citation type="journal article" date="2020" name="Nature">
        <title>Giant virus diversity and host interactions through global metagenomics.</title>
        <authorList>
            <person name="Schulz F."/>
            <person name="Roux S."/>
            <person name="Paez-Espino D."/>
            <person name="Jungbluth S."/>
            <person name="Walsh D.A."/>
            <person name="Denef V.J."/>
            <person name="McMahon K.D."/>
            <person name="Konstantinidis K.T."/>
            <person name="Eloe-Fadrosh E.A."/>
            <person name="Kyrpides N.C."/>
            <person name="Woyke T."/>
        </authorList>
    </citation>
    <scope>NUCLEOTIDE SEQUENCE</scope>
    <source>
        <strain evidence="1">GVMAG-S-3300012000-57</strain>
    </source>
</reference>